<proteinExistence type="predicted"/>
<dbReference type="KEGG" id="hro:HELRODRAFT_160762"/>
<reference evidence="2" key="3">
    <citation type="submission" date="2015-06" db="UniProtKB">
        <authorList>
            <consortium name="EnsemblMetazoa"/>
        </authorList>
    </citation>
    <scope>IDENTIFICATION</scope>
</reference>
<evidence type="ECO:0008006" key="4">
    <source>
        <dbReference type="Google" id="ProtNLM"/>
    </source>
</evidence>
<dbReference type="CTD" id="20198897"/>
<organism evidence="2 3">
    <name type="scientific">Helobdella robusta</name>
    <name type="common">Californian leech</name>
    <dbReference type="NCBI Taxonomy" id="6412"/>
    <lineage>
        <taxon>Eukaryota</taxon>
        <taxon>Metazoa</taxon>
        <taxon>Spiralia</taxon>
        <taxon>Lophotrochozoa</taxon>
        <taxon>Annelida</taxon>
        <taxon>Clitellata</taxon>
        <taxon>Hirudinea</taxon>
        <taxon>Rhynchobdellida</taxon>
        <taxon>Glossiphoniidae</taxon>
        <taxon>Helobdella</taxon>
    </lineage>
</organism>
<protein>
    <recommendedName>
        <fullName evidence="4">Apple domain-containing protein</fullName>
    </recommendedName>
</protein>
<dbReference type="RefSeq" id="XP_009015947.1">
    <property type="nucleotide sequence ID" value="XM_009017699.1"/>
</dbReference>
<evidence type="ECO:0000313" key="1">
    <source>
        <dbReference type="EMBL" id="ESO06579.1"/>
    </source>
</evidence>
<dbReference type="Proteomes" id="UP000015101">
    <property type="component" value="Unassembled WGS sequence"/>
</dbReference>
<evidence type="ECO:0000313" key="2">
    <source>
        <dbReference type="EnsemblMetazoa" id="HelroP160762"/>
    </source>
</evidence>
<dbReference type="EnsemblMetazoa" id="HelroT160762">
    <property type="protein sequence ID" value="HelroP160762"/>
    <property type="gene ID" value="HelroG160762"/>
</dbReference>
<gene>
    <name evidence="2" type="primary">20198897</name>
    <name evidence="1" type="ORF">HELRODRAFT_160762</name>
</gene>
<dbReference type="AlphaFoldDB" id="T1EQP7"/>
<keyword evidence="3" id="KW-1185">Reference proteome</keyword>
<dbReference type="GeneID" id="20198897"/>
<dbReference type="InParanoid" id="T1EQP7"/>
<name>T1EQP7_HELRO</name>
<dbReference type="EMBL" id="KB096324">
    <property type="protein sequence ID" value="ESO06579.1"/>
    <property type="molecule type" value="Genomic_DNA"/>
</dbReference>
<sequence length="200" mass="23556">MRKILMESVIMMAKRNCFQRFDISGKYFCSCDQPMETSTLLESVRTLLLCSMRCSQSGACVAFNFWIDSNQCQLFNRTIKKFSFLPKCQYYFVKGGLIAKTADNYIQTNSSWKCTDHYYDGWYENSSRPRNVPCIQYNELEVNRCPPSFQFFFSFGVCLSLTIEVNVSTPQKHFYRCWRLNEEAFNTINFICTNFFKISL</sequence>
<dbReference type="HOGENOM" id="CLU_1367549_0_0_1"/>
<reference evidence="1 3" key="2">
    <citation type="journal article" date="2013" name="Nature">
        <title>Insights into bilaterian evolution from three spiralian genomes.</title>
        <authorList>
            <person name="Simakov O."/>
            <person name="Marletaz F."/>
            <person name="Cho S.J."/>
            <person name="Edsinger-Gonzales E."/>
            <person name="Havlak P."/>
            <person name="Hellsten U."/>
            <person name="Kuo D.H."/>
            <person name="Larsson T."/>
            <person name="Lv J."/>
            <person name="Arendt D."/>
            <person name="Savage R."/>
            <person name="Osoegawa K."/>
            <person name="de Jong P."/>
            <person name="Grimwood J."/>
            <person name="Chapman J.A."/>
            <person name="Shapiro H."/>
            <person name="Aerts A."/>
            <person name="Otillar R.P."/>
            <person name="Terry A.Y."/>
            <person name="Boore J.L."/>
            <person name="Grigoriev I.V."/>
            <person name="Lindberg D.R."/>
            <person name="Seaver E.C."/>
            <person name="Weisblat D.A."/>
            <person name="Putnam N.H."/>
            <person name="Rokhsar D.S."/>
        </authorList>
    </citation>
    <scope>NUCLEOTIDE SEQUENCE</scope>
</reference>
<dbReference type="EMBL" id="AMQM01000647">
    <property type="status" value="NOT_ANNOTATED_CDS"/>
    <property type="molecule type" value="Genomic_DNA"/>
</dbReference>
<reference evidence="3" key="1">
    <citation type="submission" date="2012-12" db="EMBL/GenBank/DDBJ databases">
        <authorList>
            <person name="Hellsten U."/>
            <person name="Grimwood J."/>
            <person name="Chapman J.A."/>
            <person name="Shapiro H."/>
            <person name="Aerts A."/>
            <person name="Otillar R.P."/>
            <person name="Terry A.Y."/>
            <person name="Boore J.L."/>
            <person name="Simakov O."/>
            <person name="Marletaz F."/>
            <person name="Cho S.-J."/>
            <person name="Edsinger-Gonzales E."/>
            <person name="Havlak P."/>
            <person name="Kuo D.-H."/>
            <person name="Larsson T."/>
            <person name="Lv J."/>
            <person name="Arendt D."/>
            <person name="Savage R."/>
            <person name="Osoegawa K."/>
            <person name="de Jong P."/>
            <person name="Lindberg D.R."/>
            <person name="Seaver E.C."/>
            <person name="Weisblat D.A."/>
            <person name="Putnam N.H."/>
            <person name="Grigoriev I.V."/>
            <person name="Rokhsar D.S."/>
        </authorList>
    </citation>
    <scope>NUCLEOTIDE SEQUENCE</scope>
</reference>
<evidence type="ECO:0000313" key="3">
    <source>
        <dbReference type="Proteomes" id="UP000015101"/>
    </source>
</evidence>
<accession>T1EQP7</accession>